<evidence type="ECO:0000313" key="5">
    <source>
        <dbReference type="EMBL" id="PKX87017.1"/>
    </source>
</evidence>
<evidence type="ECO:0000259" key="4">
    <source>
        <dbReference type="PROSITE" id="PS51900"/>
    </source>
</evidence>
<feature type="domain" description="Core-binding (CB)" evidence="4">
    <location>
        <begin position="1"/>
        <end position="86"/>
    </location>
</feature>
<evidence type="ECO:0000313" key="6">
    <source>
        <dbReference type="Proteomes" id="UP000234468"/>
    </source>
</evidence>
<organism evidence="5 6">
    <name type="scientific">Pectobacterium peruviense</name>
    <dbReference type="NCBI Taxonomy" id="2066479"/>
    <lineage>
        <taxon>Bacteria</taxon>
        <taxon>Pseudomonadati</taxon>
        <taxon>Pseudomonadota</taxon>
        <taxon>Gammaproteobacteria</taxon>
        <taxon>Enterobacterales</taxon>
        <taxon>Pectobacteriaceae</taxon>
        <taxon>Pectobacterium</taxon>
    </lineage>
</organism>
<proteinExistence type="predicted"/>
<dbReference type="Gene3D" id="1.10.150.130">
    <property type="match status" value="1"/>
</dbReference>
<evidence type="ECO:0000256" key="3">
    <source>
        <dbReference type="PROSITE-ProRule" id="PRU01248"/>
    </source>
</evidence>
<keyword evidence="1" id="KW-0229">DNA integration</keyword>
<reference evidence="5 6" key="1">
    <citation type="submission" date="2016-04" db="EMBL/GenBank/DDBJ databases">
        <title>New species of Pectobacterium.</title>
        <authorList>
            <person name="Waleron M."/>
            <person name="Misztak A.E."/>
            <person name="Waleron K."/>
        </authorList>
    </citation>
    <scope>NUCLEOTIDE SEQUENCE [LARGE SCALE GENOMIC DNA]</scope>
    <source>
        <strain evidence="5 6">IFB5232</strain>
    </source>
</reference>
<dbReference type="RefSeq" id="WP_048258610.1">
    <property type="nucleotide sequence ID" value="NZ_AODU01000005.1"/>
</dbReference>
<dbReference type="GO" id="GO:0003677">
    <property type="term" value="F:DNA binding"/>
    <property type="evidence" value="ECO:0007669"/>
    <property type="project" value="UniProtKB-KW"/>
</dbReference>
<dbReference type="InterPro" id="IPR024457">
    <property type="entry name" value="Putative_integrase_N"/>
</dbReference>
<evidence type="ECO:0000256" key="2">
    <source>
        <dbReference type="ARBA" id="ARBA00023125"/>
    </source>
</evidence>
<gene>
    <name evidence="5" type="ORF">A0G03_08925</name>
</gene>
<protein>
    <submittedName>
        <fullName evidence="5">DNA-binding protein</fullName>
    </submittedName>
</protein>
<dbReference type="InterPro" id="IPR024456">
    <property type="entry name" value="Integrase_catalytic_putative"/>
</dbReference>
<dbReference type="EMBL" id="LXFV01000006">
    <property type="protein sequence ID" value="PKX87017.1"/>
    <property type="molecule type" value="Genomic_DNA"/>
</dbReference>
<name>A0ABX4S904_9GAMM</name>
<sequence length="296" mass="32934">MAKLNKNLVTLARDGGGSFKTLNDRMKIADRFAERLKSLNVQIRDAKNIKPRHIEMYIRSRQEEKISIRTLQNEMSAIRSILRAAGKTIMANPEHESLSNRSLGISGASRDGSKVAIPDSIYQSILEKVRAADAGAAAAMELSRFLGLRTEETIQSVKSLKTWQKALQNGDEKVRIVFGTKGGRPRDTTIIERDRLISAVNNAIHVASENNGRLINRPALHLAIERYRNTVRDAGLVGKYAPHSLRYAYTQDATKLHIKKGFSKEEADALVSMDLGHGDGRGRYVARVYNKADPSQ</sequence>
<dbReference type="InterPro" id="IPR010998">
    <property type="entry name" value="Integrase_recombinase_N"/>
</dbReference>
<dbReference type="PROSITE" id="PS51900">
    <property type="entry name" value="CB"/>
    <property type="match status" value="1"/>
</dbReference>
<dbReference type="Pfam" id="PF12834">
    <property type="entry name" value="Phage_int_SAM_2"/>
    <property type="match status" value="1"/>
</dbReference>
<keyword evidence="2 3" id="KW-0238">DNA-binding</keyword>
<dbReference type="Pfam" id="PF12835">
    <property type="entry name" value="Integrase_1"/>
    <property type="match status" value="1"/>
</dbReference>
<dbReference type="Proteomes" id="UP000234468">
    <property type="component" value="Unassembled WGS sequence"/>
</dbReference>
<keyword evidence="6" id="KW-1185">Reference proteome</keyword>
<evidence type="ECO:0000256" key="1">
    <source>
        <dbReference type="ARBA" id="ARBA00022908"/>
    </source>
</evidence>
<comment type="caution">
    <text evidence="5">The sequence shown here is derived from an EMBL/GenBank/DDBJ whole genome shotgun (WGS) entry which is preliminary data.</text>
</comment>
<dbReference type="SUPFAM" id="SSF56349">
    <property type="entry name" value="DNA breaking-rejoining enzymes"/>
    <property type="match status" value="1"/>
</dbReference>
<dbReference type="InterPro" id="IPR011010">
    <property type="entry name" value="DNA_brk_join_enz"/>
</dbReference>
<accession>A0ABX4S904</accession>
<dbReference type="InterPro" id="IPR044068">
    <property type="entry name" value="CB"/>
</dbReference>